<accession>A0ACC1WX66</accession>
<protein>
    <submittedName>
        <fullName evidence="1">Phloem protein 2-like protein</fullName>
    </submittedName>
</protein>
<keyword evidence="2" id="KW-1185">Reference proteome</keyword>
<evidence type="ECO:0000313" key="1">
    <source>
        <dbReference type="EMBL" id="KAJ4702555.1"/>
    </source>
</evidence>
<organism evidence="1 2">
    <name type="scientific">Melia azedarach</name>
    <name type="common">Chinaberry tree</name>
    <dbReference type="NCBI Taxonomy" id="155640"/>
    <lineage>
        <taxon>Eukaryota</taxon>
        <taxon>Viridiplantae</taxon>
        <taxon>Streptophyta</taxon>
        <taxon>Embryophyta</taxon>
        <taxon>Tracheophyta</taxon>
        <taxon>Spermatophyta</taxon>
        <taxon>Magnoliopsida</taxon>
        <taxon>eudicotyledons</taxon>
        <taxon>Gunneridae</taxon>
        <taxon>Pentapetalae</taxon>
        <taxon>rosids</taxon>
        <taxon>malvids</taxon>
        <taxon>Sapindales</taxon>
        <taxon>Meliaceae</taxon>
        <taxon>Melia</taxon>
    </lineage>
</organism>
<comment type="caution">
    <text evidence="1">The sequence shown here is derived from an EMBL/GenBank/DDBJ whole genome shotgun (WGS) entry which is preliminary data.</text>
</comment>
<gene>
    <name evidence="1" type="ORF">OWV82_022592</name>
</gene>
<reference evidence="1 2" key="1">
    <citation type="journal article" date="2023" name="Science">
        <title>Complex scaffold remodeling in plant triterpene biosynthesis.</title>
        <authorList>
            <person name="De La Pena R."/>
            <person name="Hodgson H."/>
            <person name="Liu J.C."/>
            <person name="Stephenson M.J."/>
            <person name="Martin A.C."/>
            <person name="Owen C."/>
            <person name="Harkess A."/>
            <person name="Leebens-Mack J."/>
            <person name="Jimenez L.E."/>
            <person name="Osbourn A."/>
            <person name="Sattely E.S."/>
        </authorList>
    </citation>
    <scope>NUCLEOTIDE SEQUENCE [LARGE SCALE GENOMIC DNA]</scope>
    <source>
        <strain evidence="2">cv. JPN11</strain>
        <tissue evidence="1">Leaf</tissue>
    </source>
</reference>
<name>A0ACC1WX66_MELAZ</name>
<evidence type="ECO:0000313" key="2">
    <source>
        <dbReference type="Proteomes" id="UP001164539"/>
    </source>
</evidence>
<sequence>MAKVLGQSFIQLFARDFQIAWGDDKRYWKWINLYDKCPNEASVAELIEVCFFDARTKFDTSILHPGTKYEVSFLIVVKENAEGWQHPVKLGFVIPNVIEEEREEDFSKLGPKNQKIEIPVGKFIAPCQAGQMEIYMSGTESLIWKKGIVFMGAMIRSTN</sequence>
<dbReference type="Proteomes" id="UP001164539">
    <property type="component" value="Chromosome 13"/>
</dbReference>
<proteinExistence type="predicted"/>
<dbReference type="EMBL" id="CM051406">
    <property type="protein sequence ID" value="KAJ4702555.1"/>
    <property type="molecule type" value="Genomic_DNA"/>
</dbReference>